<keyword evidence="3" id="KW-1185">Reference proteome</keyword>
<name>A0A502EJU7_9FLAO</name>
<dbReference type="Proteomes" id="UP000319700">
    <property type="component" value="Unassembled WGS sequence"/>
</dbReference>
<dbReference type="EMBL" id="RCZH01000012">
    <property type="protein sequence ID" value="TPG37737.1"/>
    <property type="molecule type" value="Genomic_DNA"/>
</dbReference>
<reference evidence="2 3" key="1">
    <citation type="journal article" date="2019" name="Environ. Microbiol.">
        <title>Species interactions and distinct microbial communities in high Arctic permafrost affected cryosols are associated with the CH4 and CO2 gas fluxes.</title>
        <authorList>
            <person name="Altshuler I."/>
            <person name="Hamel J."/>
            <person name="Turney S."/>
            <person name="Magnuson E."/>
            <person name="Levesque R."/>
            <person name="Greer C."/>
            <person name="Whyte L.G."/>
        </authorList>
    </citation>
    <scope>NUCLEOTIDE SEQUENCE [LARGE SCALE GENOMIC DNA]</scope>
    <source>
        <strain evidence="2 3">42</strain>
    </source>
</reference>
<evidence type="ECO:0000313" key="3">
    <source>
        <dbReference type="Proteomes" id="UP000319700"/>
    </source>
</evidence>
<sequence length="131" mass="15054">MKNIFLIFLFTLSFSSYCQDFSGVYSVTKIITSDDGDKILFIKNDKIKGIIVMDNDDLKVNSSFTKIKKGKDYYFNLEVDAKKYRGQNDGYAIISSSGKIKRIWDVKKDGAMPFIFTAKNLKGLYVKNKRE</sequence>
<accession>A0A502EJU7</accession>
<gene>
    <name evidence="2" type="ORF">EAH81_17550</name>
</gene>
<keyword evidence="1" id="KW-0732">Signal</keyword>
<dbReference type="RefSeq" id="WP_017495735.1">
    <property type="nucleotide sequence ID" value="NZ_RCZH01000012.1"/>
</dbReference>
<dbReference type="OrthoDB" id="1376083at2"/>
<feature type="signal peptide" evidence="1">
    <location>
        <begin position="1"/>
        <end position="18"/>
    </location>
</feature>
<evidence type="ECO:0000256" key="1">
    <source>
        <dbReference type="SAM" id="SignalP"/>
    </source>
</evidence>
<proteinExistence type="predicted"/>
<dbReference type="AlphaFoldDB" id="A0A502EJU7"/>
<comment type="caution">
    <text evidence="2">The sequence shown here is derived from an EMBL/GenBank/DDBJ whole genome shotgun (WGS) entry which is preliminary data.</text>
</comment>
<feature type="chain" id="PRO_5021218121" evidence="1">
    <location>
        <begin position="19"/>
        <end position="131"/>
    </location>
</feature>
<protein>
    <submittedName>
        <fullName evidence="2">Uncharacterized protein</fullName>
    </submittedName>
</protein>
<organism evidence="2 3">
    <name type="scientific">Flavobacterium pectinovorum</name>
    <dbReference type="NCBI Taxonomy" id="29533"/>
    <lineage>
        <taxon>Bacteria</taxon>
        <taxon>Pseudomonadati</taxon>
        <taxon>Bacteroidota</taxon>
        <taxon>Flavobacteriia</taxon>
        <taxon>Flavobacteriales</taxon>
        <taxon>Flavobacteriaceae</taxon>
        <taxon>Flavobacterium</taxon>
    </lineage>
</organism>
<evidence type="ECO:0000313" key="2">
    <source>
        <dbReference type="EMBL" id="TPG37737.1"/>
    </source>
</evidence>